<sequence>MSGTNPWLQRQRKSDLVELAEFVGLKGYEGQRKVDLEATLDEFLSENAAHFSTEPKLVPYYVSRAKATGSPTKRELAPREEALKIIKRRVTRAASEVLPADSAQEEASSSQSQSPSPSPSPSRSPSPPSVALETRTPARNLSLAGRLPLPATPAEVAQVVDRSASAVRTRVTSIYQESGITEGAHAVQETLSTVGSIIFTITLFELYSLRPEVLPGRYAFTIPSMPALGTGPMPIYVPDMFLVLSSSFWSPVLTWIATALIIPSVFGYFYNLNSASHAPRRGRPSRPDYDVDPLTFSIVKGLVSFVVLGQKVTVAGYPSVHSIDRINSAIYGGWRGIITGAAVSALVSIYDAVLRK</sequence>
<feature type="compositionally biased region" description="Pro residues" evidence="1">
    <location>
        <begin position="116"/>
        <end position="128"/>
    </location>
</feature>
<accession>A0A3N2Q397</accession>
<evidence type="ECO:0000256" key="1">
    <source>
        <dbReference type="SAM" id="MobiDB-lite"/>
    </source>
</evidence>
<dbReference type="PANTHER" id="PTHR41807:SF1">
    <property type="entry name" value="GLUTATHIONE TRANSFERASE 3"/>
    <property type="match status" value="1"/>
</dbReference>
<keyword evidence="2" id="KW-0812">Transmembrane</keyword>
<evidence type="ECO:0000313" key="3">
    <source>
        <dbReference type="EMBL" id="ROT41196.1"/>
    </source>
</evidence>
<feature type="transmembrane region" description="Helical" evidence="2">
    <location>
        <begin position="248"/>
        <end position="270"/>
    </location>
</feature>
<dbReference type="AlphaFoldDB" id="A0A3N2Q397"/>
<dbReference type="EMBL" id="ML119052">
    <property type="protein sequence ID" value="ROT41196.1"/>
    <property type="molecule type" value="Genomic_DNA"/>
</dbReference>
<reference evidence="3 4" key="1">
    <citation type="journal article" date="2018" name="Mol. Ecol.">
        <title>The obligate alkalophilic soda-lake fungus Sodiomyces alkalinus has shifted to a protein diet.</title>
        <authorList>
            <person name="Grum-Grzhimaylo A.A."/>
            <person name="Falkoski D.L."/>
            <person name="van den Heuvel J."/>
            <person name="Valero-Jimenez C.A."/>
            <person name="Min B."/>
            <person name="Choi I.G."/>
            <person name="Lipzen A."/>
            <person name="Daum C.G."/>
            <person name="Aanen D.K."/>
            <person name="Tsang A."/>
            <person name="Henrissat B."/>
            <person name="Bilanenko E.N."/>
            <person name="de Vries R.P."/>
            <person name="van Kan J.A.L."/>
            <person name="Grigoriev I.V."/>
            <person name="Debets A.J.M."/>
        </authorList>
    </citation>
    <scope>NUCLEOTIDE SEQUENCE [LARGE SCALE GENOMIC DNA]</scope>
    <source>
        <strain evidence="3 4">F11</strain>
    </source>
</reference>
<protein>
    <submittedName>
        <fullName evidence="3">Uncharacterized protein</fullName>
    </submittedName>
</protein>
<evidence type="ECO:0000313" key="4">
    <source>
        <dbReference type="Proteomes" id="UP000272025"/>
    </source>
</evidence>
<organism evidence="3 4">
    <name type="scientific">Sodiomyces alkalinus (strain CBS 110278 / VKM F-3762 / F11)</name>
    <name type="common">Alkaliphilic filamentous fungus</name>
    <dbReference type="NCBI Taxonomy" id="1314773"/>
    <lineage>
        <taxon>Eukaryota</taxon>
        <taxon>Fungi</taxon>
        <taxon>Dikarya</taxon>
        <taxon>Ascomycota</taxon>
        <taxon>Pezizomycotina</taxon>
        <taxon>Sordariomycetes</taxon>
        <taxon>Hypocreomycetidae</taxon>
        <taxon>Glomerellales</taxon>
        <taxon>Plectosphaerellaceae</taxon>
        <taxon>Sodiomyces</taxon>
    </lineage>
</organism>
<feature type="region of interest" description="Disordered" evidence="1">
    <location>
        <begin position="95"/>
        <end position="133"/>
    </location>
</feature>
<dbReference type="OrthoDB" id="4034134at2759"/>
<dbReference type="Proteomes" id="UP000272025">
    <property type="component" value="Unassembled WGS sequence"/>
</dbReference>
<dbReference type="InterPro" id="IPR038872">
    <property type="entry name" value="Put_GTT3"/>
</dbReference>
<keyword evidence="2" id="KW-0472">Membrane</keyword>
<dbReference type="STRING" id="1314773.A0A3N2Q397"/>
<gene>
    <name evidence="3" type="ORF">SODALDRAFT_330912</name>
</gene>
<dbReference type="PANTHER" id="PTHR41807">
    <property type="entry name" value="GLUTATHIONE TRANSFERASE 3"/>
    <property type="match status" value="1"/>
</dbReference>
<proteinExistence type="predicted"/>
<dbReference type="GeneID" id="39579799"/>
<feature type="transmembrane region" description="Helical" evidence="2">
    <location>
        <begin position="329"/>
        <end position="350"/>
    </location>
</feature>
<keyword evidence="2" id="KW-1133">Transmembrane helix</keyword>
<name>A0A3N2Q397_SODAK</name>
<evidence type="ECO:0000256" key="2">
    <source>
        <dbReference type="SAM" id="Phobius"/>
    </source>
</evidence>
<dbReference type="RefSeq" id="XP_028469002.1">
    <property type="nucleotide sequence ID" value="XM_028611321.1"/>
</dbReference>
<dbReference type="GO" id="GO:0016020">
    <property type="term" value="C:membrane"/>
    <property type="evidence" value="ECO:0007669"/>
    <property type="project" value="TreeGrafter"/>
</dbReference>
<keyword evidence="4" id="KW-1185">Reference proteome</keyword>